<dbReference type="SUPFAM" id="SSF51735">
    <property type="entry name" value="NAD(P)-binding Rossmann-fold domains"/>
    <property type="match status" value="1"/>
</dbReference>
<organism evidence="3">
    <name type="scientific">candidate division TA06 bacterium ADurb.Bin131</name>
    <dbReference type="NCBI Taxonomy" id="1852827"/>
    <lineage>
        <taxon>Bacteria</taxon>
        <taxon>Bacteria division TA06</taxon>
    </lineage>
</organism>
<keyword evidence="3" id="KW-0560">Oxidoreductase</keyword>
<gene>
    <name evidence="3" type="primary">ydgJ_1</name>
    <name evidence="3" type="ORF">BWX89_00202</name>
</gene>
<dbReference type="Proteomes" id="UP000485562">
    <property type="component" value="Unassembled WGS sequence"/>
</dbReference>
<proteinExistence type="predicted"/>
<dbReference type="InterPro" id="IPR036291">
    <property type="entry name" value="NAD(P)-bd_dom_sf"/>
</dbReference>
<dbReference type="InterPro" id="IPR000683">
    <property type="entry name" value="Gfo/Idh/MocA-like_OxRdtase_N"/>
</dbReference>
<dbReference type="EC" id="1.-.-.-" evidence="3"/>
<dbReference type="Gene3D" id="3.40.50.720">
    <property type="entry name" value="NAD(P)-binding Rossmann-like Domain"/>
    <property type="match status" value="1"/>
</dbReference>
<comment type="caution">
    <text evidence="3">The sequence shown here is derived from an EMBL/GenBank/DDBJ whole genome shotgun (WGS) entry which is preliminary data.</text>
</comment>
<name>A0A1V6CDS2_UNCT6</name>
<sequence length="380" mass="42644">MKKVRIGIIGVGGMGQGHAETMKKIEEAELVAVCDCNENRVKEVAQKHGVECFVDYRKLIDSGIAEAIIVATPHYFHPEISIYAMEHGLHVLSEKPISVTVSQADKMVEASKKTGKVFSVMYQMRNKGVFIVAKDLIEKGHLGEIQRTLLINPWYRSQAYYDSGSWRATWKGEGGGVLINQAPHMIDIFTMLAGLPRKFQAKVRTRLHNIEVEDEVSVLLEYENGAWGYYYTCTNEVPCIPYLEIAGDKGKITLYGDTFKFFSTSVPISEFTVKNESMWASPETKEEQLNIPETDASHGSIIRNFCRAITDGEPLVAPGVEGLKSVEFINACLLSGLRNKPVETPVNRDEYDNFIREMIEKSKGKKTVKTQIQTDPNIKK</sequence>
<dbReference type="PANTHER" id="PTHR43249:SF1">
    <property type="entry name" value="D-GLUCOSIDE 3-DEHYDROGENASE"/>
    <property type="match status" value="1"/>
</dbReference>
<dbReference type="Gene3D" id="3.30.360.10">
    <property type="entry name" value="Dihydrodipicolinate Reductase, domain 2"/>
    <property type="match status" value="1"/>
</dbReference>
<dbReference type="SUPFAM" id="SSF55347">
    <property type="entry name" value="Glyceraldehyde-3-phosphate dehydrogenase-like, C-terminal domain"/>
    <property type="match status" value="1"/>
</dbReference>
<dbReference type="InterPro" id="IPR055170">
    <property type="entry name" value="GFO_IDH_MocA-like_dom"/>
</dbReference>
<feature type="domain" description="Gfo/Idh/MocA-like oxidoreductase N-terminal" evidence="1">
    <location>
        <begin position="4"/>
        <end position="121"/>
    </location>
</feature>
<dbReference type="InterPro" id="IPR052515">
    <property type="entry name" value="Gfo/Idh/MocA_Oxidoreductase"/>
</dbReference>
<dbReference type="GO" id="GO:0016491">
    <property type="term" value="F:oxidoreductase activity"/>
    <property type="evidence" value="ECO:0007669"/>
    <property type="project" value="UniProtKB-KW"/>
</dbReference>
<dbReference type="Pfam" id="PF22725">
    <property type="entry name" value="GFO_IDH_MocA_C3"/>
    <property type="match status" value="1"/>
</dbReference>
<dbReference type="EMBL" id="MWDQ01000024">
    <property type="protein sequence ID" value="OQB75079.1"/>
    <property type="molecule type" value="Genomic_DNA"/>
</dbReference>
<protein>
    <submittedName>
        <fullName evidence="3">Oxidoreductase YdgJ</fullName>
        <ecNumber evidence="3">1.-.-.-</ecNumber>
    </submittedName>
</protein>
<dbReference type="PANTHER" id="PTHR43249">
    <property type="entry name" value="UDP-N-ACETYL-2-AMINO-2-DEOXY-D-GLUCURONATE OXIDASE"/>
    <property type="match status" value="1"/>
</dbReference>
<accession>A0A1V6CDS2</accession>
<evidence type="ECO:0000259" key="2">
    <source>
        <dbReference type="Pfam" id="PF22725"/>
    </source>
</evidence>
<reference evidence="3" key="1">
    <citation type="submission" date="2017-02" db="EMBL/GenBank/DDBJ databases">
        <title>Delving into the versatile metabolic prowess of the omnipresent phylum Bacteroidetes.</title>
        <authorList>
            <person name="Nobu M.K."/>
            <person name="Mei R."/>
            <person name="Narihiro T."/>
            <person name="Kuroda K."/>
            <person name="Liu W.-T."/>
        </authorList>
    </citation>
    <scope>NUCLEOTIDE SEQUENCE</scope>
    <source>
        <strain evidence="3">ADurb.Bin131</strain>
    </source>
</reference>
<feature type="domain" description="GFO/IDH/MocA-like oxidoreductase" evidence="2">
    <location>
        <begin position="132"/>
        <end position="252"/>
    </location>
</feature>
<dbReference type="Pfam" id="PF01408">
    <property type="entry name" value="GFO_IDH_MocA"/>
    <property type="match status" value="1"/>
</dbReference>
<evidence type="ECO:0000313" key="3">
    <source>
        <dbReference type="EMBL" id="OQB75079.1"/>
    </source>
</evidence>
<evidence type="ECO:0000259" key="1">
    <source>
        <dbReference type="Pfam" id="PF01408"/>
    </source>
</evidence>
<dbReference type="AlphaFoldDB" id="A0A1V6CDS2"/>
<dbReference type="GO" id="GO:0000166">
    <property type="term" value="F:nucleotide binding"/>
    <property type="evidence" value="ECO:0007669"/>
    <property type="project" value="InterPro"/>
</dbReference>